<comment type="caution">
    <text evidence="1">The sequence shown here is derived from an EMBL/GenBank/DDBJ whole genome shotgun (WGS) entry which is preliminary data.</text>
</comment>
<sequence>MTAVLENPVRGTTDPLSPLRNPHDYIGDAQWAKLIGLLMRDYPFDSVMAERVLGQAVAYLITAMENKGRGLGMGPGAIVDIGVHMVMLDTVEFFALCERFNEGVYLHHVPEVEMKVDGSVARTADILAASGWDVDRPLWAADSSNCTPCRPGEDGH</sequence>
<dbReference type="AlphaFoldDB" id="A0A652LF22"/>
<reference evidence="1" key="1">
    <citation type="submission" date="2018-10" db="EMBL/GenBank/DDBJ databases">
        <authorList>
            <person name="Hariharan J."/>
            <person name="Choudoir M.J."/>
            <person name="Diebold P."/>
            <person name="Panke-Buisse K."/>
            <person name="Campbell A.N."/>
            <person name="Buckley D.H."/>
        </authorList>
    </citation>
    <scope>NUCLEOTIDE SEQUENCE</scope>
    <source>
        <strain evidence="1">Gb1</strain>
    </source>
</reference>
<protein>
    <submittedName>
        <fullName evidence="1">Uncharacterized protein</fullName>
    </submittedName>
</protein>
<organism evidence="1">
    <name type="scientific">Streptomyces sp. gb1(2016)</name>
    <dbReference type="NCBI Taxonomy" id="1828321"/>
    <lineage>
        <taxon>Bacteria</taxon>
        <taxon>Bacillati</taxon>
        <taxon>Actinomycetota</taxon>
        <taxon>Actinomycetes</taxon>
        <taxon>Kitasatosporales</taxon>
        <taxon>Streptomycetaceae</taxon>
        <taxon>Streptomyces</taxon>
    </lineage>
</organism>
<gene>
    <name evidence="1" type="ORF">EAO74_00315</name>
</gene>
<name>A0A652LF22_9ACTN</name>
<accession>A0A652LF22</accession>
<evidence type="ECO:0000313" key="1">
    <source>
        <dbReference type="EMBL" id="TXS34264.1"/>
    </source>
</evidence>
<dbReference type="EMBL" id="RDBM01000004">
    <property type="protein sequence ID" value="TXS34264.1"/>
    <property type="molecule type" value="Genomic_DNA"/>
</dbReference>
<dbReference type="RefSeq" id="WP_147982248.1">
    <property type="nucleotide sequence ID" value="NZ_RDBM01000004.1"/>
</dbReference>
<proteinExistence type="predicted"/>